<keyword evidence="6" id="KW-0862">Zinc</keyword>
<dbReference type="GO" id="GO:0006284">
    <property type="term" value="P:base-excision repair"/>
    <property type="evidence" value="ECO:0007669"/>
    <property type="project" value="TreeGrafter"/>
</dbReference>
<feature type="region of interest" description="Disordered" evidence="9">
    <location>
        <begin position="291"/>
        <end position="325"/>
    </location>
</feature>
<organism evidence="11 12">
    <name type="scientific">Sugiyamaella lignohabitans</name>
    <dbReference type="NCBI Taxonomy" id="796027"/>
    <lineage>
        <taxon>Eukaryota</taxon>
        <taxon>Fungi</taxon>
        <taxon>Dikarya</taxon>
        <taxon>Ascomycota</taxon>
        <taxon>Saccharomycotina</taxon>
        <taxon>Dipodascomycetes</taxon>
        <taxon>Dipodascales</taxon>
        <taxon>Trichomonascaceae</taxon>
        <taxon>Sugiyamaella</taxon>
    </lineage>
</organism>
<dbReference type="Proteomes" id="UP000189580">
    <property type="component" value="Chromosome c"/>
</dbReference>
<dbReference type="InterPro" id="IPR018246">
    <property type="entry name" value="AP_endonuc_F2_Zn_BS"/>
</dbReference>
<dbReference type="OrthoDB" id="7663182at2759"/>
<evidence type="ECO:0000256" key="9">
    <source>
        <dbReference type="SAM" id="MobiDB-lite"/>
    </source>
</evidence>
<dbReference type="RefSeq" id="XP_018733681.1">
    <property type="nucleotide sequence ID" value="XM_018881053.1"/>
</dbReference>
<feature type="coiled-coil region" evidence="8">
    <location>
        <begin position="236"/>
        <end position="272"/>
    </location>
</feature>
<evidence type="ECO:0000259" key="10">
    <source>
        <dbReference type="Pfam" id="PF01261"/>
    </source>
</evidence>
<keyword evidence="7" id="KW-0234">DNA repair</keyword>
<evidence type="ECO:0000256" key="8">
    <source>
        <dbReference type="SAM" id="Coils"/>
    </source>
</evidence>
<accession>A0A167C4G9</accession>
<evidence type="ECO:0000256" key="5">
    <source>
        <dbReference type="ARBA" id="ARBA00022801"/>
    </source>
</evidence>
<feature type="compositionally biased region" description="Basic residues" evidence="9">
    <location>
        <begin position="316"/>
        <end position="325"/>
    </location>
</feature>
<gene>
    <name evidence="11" type="primary">APN1</name>
    <name evidence="11" type="ORF">AWJ20_4006</name>
</gene>
<dbReference type="InterPro" id="IPR001719">
    <property type="entry name" value="AP_endonuc_2"/>
</dbReference>
<dbReference type="AlphaFoldDB" id="A0A167C4G9"/>
<proteinExistence type="inferred from homology"/>
<dbReference type="GO" id="GO:0016829">
    <property type="term" value="F:lyase activity"/>
    <property type="evidence" value="ECO:0007669"/>
    <property type="project" value="UniProtKB-KW"/>
</dbReference>
<dbReference type="GO" id="GO:0005634">
    <property type="term" value="C:nucleus"/>
    <property type="evidence" value="ECO:0007669"/>
    <property type="project" value="TreeGrafter"/>
</dbReference>
<keyword evidence="11" id="KW-0456">Lyase</keyword>
<evidence type="ECO:0000313" key="11">
    <source>
        <dbReference type="EMBL" id="ANB11204.1"/>
    </source>
</evidence>
<dbReference type="PROSITE" id="PS51432">
    <property type="entry name" value="AP_NUCLEASE_F2_4"/>
    <property type="match status" value="1"/>
</dbReference>
<evidence type="ECO:0000256" key="3">
    <source>
        <dbReference type="ARBA" id="ARBA00022723"/>
    </source>
</evidence>
<keyword evidence="8" id="KW-0175">Coiled coil</keyword>
<keyword evidence="4" id="KW-0227">DNA damage</keyword>
<dbReference type="CDD" id="cd00019">
    <property type="entry name" value="AP2Ec"/>
    <property type="match status" value="1"/>
</dbReference>
<evidence type="ECO:0000256" key="2">
    <source>
        <dbReference type="ARBA" id="ARBA00005340"/>
    </source>
</evidence>
<dbReference type="Gene3D" id="3.20.20.150">
    <property type="entry name" value="Divalent-metal-dependent TIM barrel enzymes"/>
    <property type="match status" value="1"/>
</dbReference>
<keyword evidence="5" id="KW-0378">Hydrolase</keyword>
<evidence type="ECO:0000256" key="7">
    <source>
        <dbReference type="ARBA" id="ARBA00023204"/>
    </source>
</evidence>
<dbReference type="SUPFAM" id="SSF51658">
    <property type="entry name" value="Xylose isomerase-like"/>
    <property type="match status" value="1"/>
</dbReference>
<dbReference type="Pfam" id="PF01261">
    <property type="entry name" value="AP_endonuc_2"/>
    <property type="match status" value="1"/>
</dbReference>
<dbReference type="PANTHER" id="PTHR21445:SF0">
    <property type="entry name" value="APURINIC-APYRIMIDINIC ENDONUCLEASE"/>
    <property type="match status" value="1"/>
</dbReference>
<dbReference type="GO" id="GO:0008270">
    <property type="term" value="F:zinc ion binding"/>
    <property type="evidence" value="ECO:0007669"/>
    <property type="project" value="InterPro"/>
</dbReference>
<dbReference type="GeneID" id="30036091"/>
<dbReference type="GO" id="GO:0003906">
    <property type="term" value="F:DNA-(apurinic or apyrimidinic site) endonuclease activity"/>
    <property type="evidence" value="ECO:0007669"/>
    <property type="project" value="TreeGrafter"/>
</dbReference>
<comment type="cofactor">
    <cofactor evidence="1">
        <name>Zn(2+)</name>
        <dbReference type="ChEBI" id="CHEBI:29105"/>
    </cofactor>
</comment>
<dbReference type="PROSITE" id="PS00730">
    <property type="entry name" value="AP_NUCLEASE_F2_2"/>
    <property type="match status" value="1"/>
</dbReference>
<dbReference type="GO" id="GO:0008081">
    <property type="term" value="F:phosphoric diester hydrolase activity"/>
    <property type="evidence" value="ECO:0007669"/>
    <property type="project" value="TreeGrafter"/>
</dbReference>
<protein>
    <submittedName>
        <fullName evidence="11">DNA-(Apurinic or apyrimidinic site) lyase APN1</fullName>
    </submittedName>
</protein>
<feature type="domain" description="Xylose isomerase-like TIM barrel" evidence="10">
    <location>
        <begin position="1"/>
        <end position="176"/>
    </location>
</feature>
<dbReference type="PANTHER" id="PTHR21445">
    <property type="entry name" value="ENDONUCLEASE IV ENDODEOXYRIBONUCLEASE IV"/>
    <property type="match status" value="1"/>
</dbReference>
<evidence type="ECO:0000256" key="6">
    <source>
        <dbReference type="ARBA" id="ARBA00022833"/>
    </source>
</evidence>
<name>A0A167C4G9_9ASCO</name>
<dbReference type="EMBL" id="CP014500">
    <property type="protein sequence ID" value="ANB11204.1"/>
    <property type="molecule type" value="Genomic_DNA"/>
</dbReference>
<reference evidence="11 12" key="1">
    <citation type="submission" date="2016-02" db="EMBL/GenBank/DDBJ databases">
        <title>Complete genome sequence and transcriptome regulation of the pentose utilising yeast Sugiyamaella lignohabitans.</title>
        <authorList>
            <person name="Bellasio M."/>
            <person name="Peymann A."/>
            <person name="Valli M."/>
            <person name="Sipitzky M."/>
            <person name="Graf A."/>
            <person name="Sauer M."/>
            <person name="Marx H."/>
            <person name="Mattanovich D."/>
        </authorList>
    </citation>
    <scope>NUCLEOTIDE SEQUENCE [LARGE SCALE GENOMIC DNA]</scope>
    <source>
        <strain evidence="11 12">CBS 10342</strain>
    </source>
</reference>
<dbReference type="NCBIfam" id="TIGR00587">
    <property type="entry name" value="nfo"/>
    <property type="match status" value="1"/>
</dbReference>
<comment type="similarity">
    <text evidence="2">Belongs to the AP endonuclease 2 family.</text>
</comment>
<dbReference type="SMART" id="SM00518">
    <property type="entry name" value="AP2Ec"/>
    <property type="match status" value="1"/>
</dbReference>
<keyword evidence="12" id="KW-1185">Reference proteome</keyword>
<evidence type="ECO:0000256" key="1">
    <source>
        <dbReference type="ARBA" id="ARBA00001947"/>
    </source>
</evidence>
<dbReference type="GO" id="GO:0003677">
    <property type="term" value="F:DNA binding"/>
    <property type="evidence" value="ECO:0007669"/>
    <property type="project" value="InterPro"/>
</dbReference>
<evidence type="ECO:0000313" key="12">
    <source>
        <dbReference type="Proteomes" id="UP000189580"/>
    </source>
</evidence>
<dbReference type="KEGG" id="slb:AWJ20_4006"/>
<dbReference type="InterPro" id="IPR013022">
    <property type="entry name" value="Xyl_isomerase-like_TIM-brl"/>
</dbReference>
<keyword evidence="3" id="KW-0479">Metal-binding</keyword>
<dbReference type="InterPro" id="IPR036237">
    <property type="entry name" value="Xyl_isomerase-like_sf"/>
</dbReference>
<sequence length="325" mass="36407">MHPGSTLGSDKPSAIKQIGDSINEMHGKTEFVKIVLENMTGQDRIVGSNIADLRDIITYVKNKERVGVCIDTCHSFCAGYDLRTENTFNKFWDLFDKTVGYKYLSGIHLNDSKFPFDSKRDVHYNIGLGFLGLEAFRLIMNKEELQNIPLILETPIEHEDGKTPDDDPRADEIALLRWLVGKEKDDKEVLDKSIQLQKLGAKVREKNLLVVDKKKPISSKKPVKNDGTITFAKAKKVKTEVQERNLENQETALESELELKDEQATIVKAEAKDGPDPEVDQTDVAAIGAASVPELSVDDNKLTSRKRATRVSTSTRKTKVRKPSA</sequence>
<dbReference type="GO" id="GO:0005739">
    <property type="term" value="C:mitochondrion"/>
    <property type="evidence" value="ECO:0007669"/>
    <property type="project" value="TreeGrafter"/>
</dbReference>
<evidence type="ECO:0000256" key="4">
    <source>
        <dbReference type="ARBA" id="ARBA00022763"/>
    </source>
</evidence>